<keyword evidence="5 10" id="KW-0812">Transmembrane</keyword>
<feature type="transmembrane region" description="Helical" evidence="10">
    <location>
        <begin position="334"/>
        <end position="366"/>
    </location>
</feature>
<evidence type="ECO:0000313" key="12">
    <source>
        <dbReference type="Proteomes" id="UP001600424"/>
    </source>
</evidence>
<evidence type="ECO:0000256" key="10">
    <source>
        <dbReference type="SAM" id="Phobius"/>
    </source>
</evidence>
<keyword evidence="12" id="KW-1185">Reference proteome</keyword>
<dbReference type="PANTHER" id="PTHR48086:SF6">
    <property type="entry name" value="CATION_ACETATE SYMPORTER ACTP"/>
    <property type="match status" value="1"/>
</dbReference>
<evidence type="ECO:0000256" key="4">
    <source>
        <dbReference type="ARBA" id="ARBA00022475"/>
    </source>
</evidence>
<feature type="transmembrane region" description="Helical" evidence="10">
    <location>
        <begin position="478"/>
        <end position="500"/>
    </location>
</feature>
<evidence type="ECO:0000256" key="8">
    <source>
        <dbReference type="ARBA" id="ARBA00023136"/>
    </source>
</evidence>
<feature type="transmembrane region" description="Helical" evidence="10">
    <location>
        <begin position="191"/>
        <end position="209"/>
    </location>
</feature>
<reference evidence="11 12" key="1">
    <citation type="submission" date="2024-09" db="EMBL/GenBank/DDBJ databases">
        <title>The Natural Products Discovery Center: Release of the First 8490 Sequenced Strains for Exploring Actinobacteria Biosynthetic Diversity.</title>
        <authorList>
            <person name="Kalkreuter E."/>
            <person name="Kautsar S.A."/>
            <person name="Yang D."/>
            <person name="Bader C.D."/>
            <person name="Teijaro C.N."/>
            <person name="Fluegel L."/>
            <person name="Davis C.M."/>
            <person name="Simpson J.R."/>
            <person name="Lauterbach L."/>
            <person name="Steele A.D."/>
            <person name="Gui C."/>
            <person name="Meng S."/>
            <person name="Li G."/>
            <person name="Viehrig K."/>
            <person name="Ye F."/>
            <person name="Su P."/>
            <person name="Kiefer A.F."/>
            <person name="Nichols A."/>
            <person name="Cepeda A.J."/>
            <person name="Yan W."/>
            <person name="Fan B."/>
            <person name="Jiang Y."/>
            <person name="Adhikari A."/>
            <person name="Zheng C.-J."/>
            <person name="Schuster L."/>
            <person name="Cowan T.M."/>
            <person name="Smanski M.J."/>
            <person name="Chevrette M.G."/>
            <person name="De Carvalho L.P.S."/>
            <person name="Shen B."/>
        </authorList>
    </citation>
    <scope>NUCLEOTIDE SEQUENCE [LARGE SCALE GENOMIC DNA]</scope>
    <source>
        <strain evidence="11 12">NPDC056472</strain>
    </source>
</reference>
<feature type="transmembrane region" description="Helical" evidence="10">
    <location>
        <begin position="412"/>
        <end position="434"/>
    </location>
</feature>
<dbReference type="InterPro" id="IPR050277">
    <property type="entry name" value="Sodium:Solute_Symporter"/>
</dbReference>
<comment type="caution">
    <text evidence="11">The sequence shown here is derived from an EMBL/GenBank/DDBJ whole genome shotgun (WGS) entry which is preliminary data.</text>
</comment>
<feature type="transmembrane region" description="Helical" evidence="10">
    <location>
        <begin position="161"/>
        <end position="184"/>
    </location>
</feature>
<evidence type="ECO:0000256" key="6">
    <source>
        <dbReference type="ARBA" id="ARBA00022847"/>
    </source>
</evidence>
<name>A0ABW6IPX1_STRWE</name>
<dbReference type="Pfam" id="PF00474">
    <property type="entry name" value="SSF"/>
    <property type="match status" value="1"/>
</dbReference>
<dbReference type="PANTHER" id="PTHR48086">
    <property type="entry name" value="SODIUM/PROLINE SYMPORTER-RELATED"/>
    <property type="match status" value="1"/>
</dbReference>
<dbReference type="RefSeq" id="WP_386256401.1">
    <property type="nucleotide sequence ID" value="NZ_JBHTRV010000003.1"/>
</dbReference>
<evidence type="ECO:0000256" key="5">
    <source>
        <dbReference type="ARBA" id="ARBA00022692"/>
    </source>
</evidence>
<feature type="transmembrane region" description="Helical" evidence="10">
    <location>
        <begin position="285"/>
        <end position="314"/>
    </location>
</feature>
<evidence type="ECO:0000313" key="11">
    <source>
        <dbReference type="EMBL" id="MFE5978955.1"/>
    </source>
</evidence>
<dbReference type="Gene3D" id="1.20.1730.10">
    <property type="entry name" value="Sodium/glucose cotransporter"/>
    <property type="match status" value="1"/>
</dbReference>
<evidence type="ECO:0000256" key="3">
    <source>
        <dbReference type="ARBA" id="ARBA00022448"/>
    </source>
</evidence>
<evidence type="ECO:0000256" key="7">
    <source>
        <dbReference type="ARBA" id="ARBA00022989"/>
    </source>
</evidence>
<evidence type="ECO:0000256" key="1">
    <source>
        <dbReference type="ARBA" id="ARBA00004651"/>
    </source>
</evidence>
<keyword evidence="8 10" id="KW-0472">Membrane</keyword>
<protein>
    <submittedName>
        <fullName evidence="11">Transporter</fullName>
    </submittedName>
</protein>
<comment type="similarity">
    <text evidence="2 9">Belongs to the sodium:solute symporter (SSF) (TC 2.A.21) family.</text>
</comment>
<dbReference type="InterPro" id="IPR001734">
    <property type="entry name" value="Na/solute_symporter"/>
</dbReference>
<accession>A0ABW6IPX1</accession>
<dbReference type="Proteomes" id="UP001600424">
    <property type="component" value="Unassembled WGS sequence"/>
</dbReference>
<feature type="transmembrane region" description="Helical" evidence="10">
    <location>
        <begin position="126"/>
        <end position="155"/>
    </location>
</feature>
<gene>
    <name evidence="11" type="ORF">ACFQ63_04515</name>
</gene>
<sequence>MTALASFDLPDSFFVVFTVFFSLCCCLWVISGAGDDDAAMFPSREHEDSALRSGLVISGTSLSAVTLMALVGLVALTGYDGMMLSLGVVMGVVLLALLFAEPLRRAGGYTVGDAIAHRLPGRSVRVALGLVTLFICLPFLVLQLAAIGSLSAFVLGLTSSGAKSACILVIGCLVVSLAVSGGVVGTARVQLVKVVVLVVVMAAAAVLVLDRFAWNPDRLLGAASSGSALGEAFLGPGNQYGGGPMAAANRFGQFLTLALAMCCLPHTTMRVLAAPAGRATRSAMCWAIGQLLAVSALLLVVGLGAAAVIGGPALSKADPTGSMSLLLVAAEMHAGGLLVSATFSVVFLTALATVADVMLAAATSVVRDLLPRHPRAGVAPLPRQERHARWAAALVGAVTIGLSLPAAEWNLLVLSTLAMTLAASTVAPVLTYAFLWRGFTARGALWALYGAGLLTFALLAVSPLVSGSPAAVLPDKDFHWTGLVSPGLVTIPAGFLLGWLGSVRDRRATVPTADGSPARR</sequence>
<dbReference type="EMBL" id="JBHTRV010000003">
    <property type="protein sequence ID" value="MFE5978955.1"/>
    <property type="molecule type" value="Genomic_DNA"/>
</dbReference>
<evidence type="ECO:0000256" key="9">
    <source>
        <dbReference type="RuleBase" id="RU362091"/>
    </source>
</evidence>
<feature type="transmembrane region" description="Helical" evidence="10">
    <location>
        <begin position="254"/>
        <end position="273"/>
    </location>
</feature>
<dbReference type="InterPro" id="IPR038377">
    <property type="entry name" value="Na/Glc_symporter_sf"/>
</dbReference>
<keyword evidence="6" id="KW-0769">Symport</keyword>
<feature type="transmembrane region" description="Helical" evidence="10">
    <location>
        <begin position="446"/>
        <end position="466"/>
    </location>
</feature>
<feature type="transmembrane region" description="Helical" evidence="10">
    <location>
        <begin position="387"/>
        <end position="406"/>
    </location>
</feature>
<feature type="transmembrane region" description="Helical" evidence="10">
    <location>
        <begin position="12"/>
        <end position="34"/>
    </location>
</feature>
<feature type="transmembrane region" description="Helical" evidence="10">
    <location>
        <begin position="55"/>
        <end position="76"/>
    </location>
</feature>
<evidence type="ECO:0000256" key="2">
    <source>
        <dbReference type="ARBA" id="ARBA00006434"/>
    </source>
</evidence>
<keyword evidence="4" id="KW-1003">Cell membrane</keyword>
<comment type="subcellular location">
    <subcellularLocation>
        <location evidence="1">Cell membrane</location>
        <topology evidence="1">Multi-pass membrane protein</topology>
    </subcellularLocation>
</comment>
<proteinExistence type="inferred from homology"/>
<organism evidence="11 12">
    <name type="scientific">Streptomyces wedmorensis</name>
    <dbReference type="NCBI Taxonomy" id="43759"/>
    <lineage>
        <taxon>Bacteria</taxon>
        <taxon>Bacillati</taxon>
        <taxon>Actinomycetota</taxon>
        <taxon>Actinomycetes</taxon>
        <taxon>Kitasatosporales</taxon>
        <taxon>Streptomycetaceae</taxon>
        <taxon>Streptomyces</taxon>
    </lineage>
</organism>
<dbReference type="PROSITE" id="PS50283">
    <property type="entry name" value="NA_SOLUT_SYMP_3"/>
    <property type="match status" value="1"/>
</dbReference>
<keyword evidence="3" id="KW-0813">Transport</keyword>
<keyword evidence="7 10" id="KW-1133">Transmembrane helix</keyword>
<feature type="transmembrane region" description="Helical" evidence="10">
    <location>
        <begin position="82"/>
        <end position="100"/>
    </location>
</feature>